<evidence type="ECO:0000313" key="2">
    <source>
        <dbReference type="EMBL" id="SCG50527.1"/>
    </source>
</evidence>
<dbReference type="CDD" id="cd02518">
    <property type="entry name" value="GT2_SpsF"/>
    <property type="match status" value="1"/>
</dbReference>
<dbReference type="Proteomes" id="UP000198226">
    <property type="component" value="Chromosome I"/>
</dbReference>
<accession>A0A1C5HX81</accession>
<dbReference type="PANTHER" id="PTHR42866">
    <property type="entry name" value="3-DEOXY-MANNO-OCTULOSONATE CYTIDYLYLTRANSFERASE"/>
    <property type="match status" value="1"/>
</dbReference>
<dbReference type="PANTHER" id="PTHR42866:SF1">
    <property type="entry name" value="SPORE COAT POLYSACCHARIDE BIOSYNTHESIS PROTEIN SPSF"/>
    <property type="match status" value="1"/>
</dbReference>
<feature type="region of interest" description="Disordered" evidence="1">
    <location>
        <begin position="1"/>
        <end position="34"/>
    </location>
</feature>
<reference evidence="3" key="1">
    <citation type="submission" date="2016-06" db="EMBL/GenBank/DDBJ databases">
        <authorList>
            <person name="Varghese N."/>
            <person name="Submissions Spin"/>
        </authorList>
    </citation>
    <scope>NUCLEOTIDE SEQUENCE [LARGE SCALE GENOMIC DNA]</scope>
    <source>
        <strain evidence="3">DSM 44983</strain>
    </source>
</reference>
<keyword evidence="3" id="KW-1185">Reference proteome</keyword>
<dbReference type="EMBL" id="LT607752">
    <property type="protein sequence ID" value="SCG50527.1"/>
    <property type="molecule type" value="Genomic_DNA"/>
</dbReference>
<dbReference type="InterPro" id="IPR003329">
    <property type="entry name" value="Cytidylyl_trans"/>
</dbReference>
<dbReference type="GO" id="GO:0005829">
    <property type="term" value="C:cytosol"/>
    <property type="evidence" value="ECO:0007669"/>
    <property type="project" value="TreeGrafter"/>
</dbReference>
<dbReference type="Pfam" id="PF02348">
    <property type="entry name" value="CTP_transf_3"/>
    <property type="match status" value="1"/>
</dbReference>
<evidence type="ECO:0000256" key="1">
    <source>
        <dbReference type="SAM" id="MobiDB-lite"/>
    </source>
</evidence>
<evidence type="ECO:0000313" key="3">
    <source>
        <dbReference type="Proteomes" id="UP000198226"/>
    </source>
</evidence>
<protein>
    <submittedName>
        <fullName evidence="2">Spore coat polysaccharide biosynthesis protein SpsF</fullName>
    </submittedName>
</protein>
<name>A0A1C5HX81_9ACTN</name>
<dbReference type="SUPFAM" id="SSF53448">
    <property type="entry name" value="Nucleotide-diphospho-sugar transferases"/>
    <property type="match status" value="1"/>
</dbReference>
<organism evidence="2 3">
    <name type="scientific">Micromonospora rifamycinica</name>
    <dbReference type="NCBI Taxonomy" id="291594"/>
    <lineage>
        <taxon>Bacteria</taxon>
        <taxon>Bacillati</taxon>
        <taxon>Actinomycetota</taxon>
        <taxon>Actinomycetes</taxon>
        <taxon>Micromonosporales</taxon>
        <taxon>Micromonosporaceae</taxon>
        <taxon>Micromonospora</taxon>
    </lineage>
</organism>
<dbReference type="InterPro" id="IPR029044">
    <property type="entry name" value="Nucleotide-diphossugar_trans"/>
</dbReference>
<proteinExistence type="predicted"/>
<gene>
    <name evidence="2" type="ORF">GA0070623_1822</name>
</gene>
<dbReference type="Gene3D" id="3.90.550.10">
    <property type="entry name" value="Spore Coat Polysaccharide Biosynthesis Protein SpsA, Chain A"/>
    <property type="match status" value="1"/>
</dbReference>
<sequence>MTTPATPPTGRPGGTGMAAGRSGVRTPDRPGHADLVGPDAVAPVGSDLRIVGIVQARMGSSRLPGKVLRPLAGRSVLGRVVRAARDSGVLAGLVVATSVDPVDDAVVTECARLDVPVHRGPVDDVLGRFVGALDAHPGDAVMRFTADCPLLDPAIVSLVAAVYRAVPGLDYASTSIARTLPRGLDVEIIRADALRTLDRLATGHHRVHVTSYAYTRPELFRVLGVTLAPDRSALRLTLDTDQDWALVSAVVDHFGDVSVPLAELAAWLDGRPDLRTLNASVRQKRLEES</sequence>
<dbReference type="AlphaFoldDB" id="A0A1C5HX81"/>
<feature type="compositionally biased region" description="Pro residues" evidence="1">
    <location>
        <begin position="1"/>
        <end position="10"/>
    </location>
</feature>